<dbReference type="AlphaFoldDB" id="A0A6A6SQC9"/>
<dbReference type="GO" id="GO:0000981">
    <property type="term" value="F:DNA-binding transcription factor activity, RNA polymerase II-specific"/>
    <property type="evidence" value="ECO:0007669"/>
    <property type="project" value="InterPro"/>
</dbReference>
<dbReference type="CDD" id="cd00067">
    <property type="entry name" value="GAL4"/>
    <property type="match status" value="1"/>
</dbReference>
<dbReference type="SMART" id="SM00066">
    <property type="entry name" value="GAL4"/>
    <property type="match status" value="1"/>
</dbReference>
<dbReference type="Proteomes" id="UP000799324">
    <property type="component" value="Unassembled WGS sequence"/>
</dbReference>
<sequence>MPTRGRRAAHNKTRLGCGPCKKRRIKCDENYPSCQNCDKRSLTFLLLVPTSRLSSLDIPRRSSRDENLPEHHEETSHLSEPSLQASGSAASTALIPIPSRLPPTLRLKDGWEDFKDKLTPYHRLLFNHYEYTTCFTLATDGPAQTAWHSSVLEMASEHKYLVPSLLSVTSLHLARLHDSKEEKDHMHSIAASQMNEALSHFRADLGKIHERNAAALFACSTLTAVYFFRTSTLEWEEIRASIVPDTCMNELPTQLTDKMIQPFLKTIRGVRGVISVLTPGYNWVTGGDLSPLCTRPWWPKVFMPTTERALDEDRRLAELAKLWKNSDQIDATQSKCLTEALMYLRQTFALVSLLTDPSEDYNNPQHDDAISYSVDDTSVGLLKDRAAIFLWATQISNEFVSMVEQRNREALVLVAHYAVLFGRIRNVWWMDGFGAQTIWAIAMVLGRDEQHLIDWPVQAVGVDLGVGGPSLITETGSYG</sequence>
<gene>
    <name evidence="4" type="ORF">K491DRAFT_772074</name>
</gene>
<dbReference type="Pfam" id="PF00172">
    <property type="entry name" value="Zn_clus"/>
    <property type="match status" value="1"/>
</dbReference>
<organism evidence="4 5">
    <name type="scientific">Lophiostoma macrostomum CBS 122681</name>
    <dbReference type="NCBI Taxonomy" id="1314788"/>
    <lineage>
        <taxon>Eukaryota</taxon>
        <taxon>Fungi</taxon>
        <taxon>Dikarya</taxon>
        <taxon>Ascomycota</taxon>
        <taxon>Pezizomycotina</taxon>
        <taxon>Dothideomycetes</taxon>
        <taxon>Pleosporomycetidae</taxon>
        <taxon>Pleosporales</taxon>
        <taxon>Lophiostomataceae</taxon>
        <taxon>Lophiostoma</taxon>
    </lineage>
</organism>
<accession>A0A6A6SQC9</accession>
<feature type="domain" description="Zn(2)-C6 fungal-type" evidence="3">
    <location>
        <begin position="16"/>
        <end position="42"/>
    </location>
</feature>
<evidence type="ECO:0000259" key="3">
    <source>
        <dbReference type="PROSITE" id="PS50048"/>
    </source>
</evidence>
<dbReference type="PANTHER" id="PTHR47657">
    <property type="entry name" value="STEROL REGULATORY ELEMENT-BINDING PROTEIN ECM22"/>
    <property type="match status" value="1"/>
</dbReference>
<feature type="compositionally biased region" description="Basic and acidic residues" evidence="2">
    <location>
        <begin position="58"/>
        <end position="77"/>
    </location>
</feature>
<protein>
    <recommendedName>
        <fullName evidence="3">Zn(2)-C6 fungal-type domain-containing protein</fullName>
    </recommendedName>
</protein>
<dbReference type="InterPro" id="IPR021858">
    <property type="entry name" value="Fun_TF"/>
</dbReference>
<dbReference type="InterPro" id="IPR052400">
    <property type="entry name" value="Zn2-C6_fungal_TF"/>
</dbReference>
<reference evidence="4" key="1">
    <citation type="journal article" date="2020" name="Stud. Mycol.">
        <title>101 Dothideomycetes genomes: a test case for predicting lifestyles and emergence of pathogens.</title>
        <authorList>
            <person name="Haridas S."/>
            <person name="Albert R."/>
            <person name="Binder M."/>
            <person name="Bloem J."/>
            <person name="Labutti K."/>
            <person name="Salamov A."/>
            <person name="Andreopoulos B."/>
            <person name="Baker S."/>
            <person name="Barry K."/>
            <person name="Bills G."/>
            <person name="Bluhm B."/>
            <person name="Cannon C."/>
            <person name="Castanera R."/>
            <person name="Culley D."/>
            <person name="Daum C."/>
            <person name="Ezra D."/>
            <person name="Gonzalez J."/>
            <person name="Henrissat B."/>
            <person name="Kuo A."/>
            <person name="Liang C."/>
            <person name="Lipzen A."/>
            <person name="Lutzoni F."/>
            <person name="Magnuson J."/>
            <person name="Mondo S."/>
            <person name="Nolan M."/>
            <person name="Ohm R."/>
            <person name="Pangilinan J."/>
            <person name="Park H.-J."/>
            <person name="Ramirez L."/>
            <person name="Alfaro M."/>
            <person name="Sun H."/>
            <person name="Tritt A."/>
            <person name="Yoshinaga Y."/>
            <person name="Zwiers L.-H."/>
            <person name="Turgeon B."/>
            <person name="Goodwin S."/>
            <person name="Spatafora J."/>
            <person name="Crous P."/>
            <person name="Grigoriev I."/>
        </authorList>
    </citation>
    <scope>NUCLEOTIDE SEQUENCE</scope>
    <source>
        <strain evidence="4">CBS 122681</strain>
    </source>
</reference>
<dbReference type="Gene3D" id="4.10.240.10">
    <property type="entry name" value="Zn(2)-C6 fungal-type DNA-binding domain"/>
    <property type="match status" value="1"/>
</dbReference>
<evidence type="ECO:0000256" key="2">
    <source>
        <dbReference type="SAM" id="MobiDB-lite"/>
    </source>
</evidence>
<dbReference type="Pfam" id="PF11951">
    <property type="entry name" value="Fungal_trans_2"/>
    <property type="match status" value="1"/>
</dbReference>
<feature type="region of interest" description="Disordered" evidence="2">
    <location>
        <begin position="57"/>
        <end position="85"/>
    </location>
</feature>
<dbReference type="PROSITE" id="PS50048">
    <property type="entry name" value="ZN2_CY6_FUNGAL_2"/>
    <property type="match status" value="1"/>
</dbReference>
<dbReference type="GO" id="GO:0008270">
    <property type="term" value="F:zinc ion binding"/>
    <property type="evidence" value="ECO:0007669"/>
    <property type="project" value="InterPro"/>
</dbReference>
<dbReference type="InterPro" id="IPR036864">
    <property type="entry name" value="Zn2-C6_fun-type_DNA-bd_sf"/>
</dbReference>
<name>A0A6A6SQC9_9PLEO</name>
<dbReference type="OrthoDB" id="5350673at2759"/>
<dbReference type="InterPro" id="IPR001138">
    <property type="entry name" value="Zn2Cys6_DnaBD"/>
</dbReference>
<keyword evidence="1" id="KW-0539">Nucleus</keyword>
<dbReference type="PANTHER" id="PTHR47657:SF7">
    <property type="entry name" value="STEROL REGULATORY ELEMENT-BINDING PROTEIN ECM22"/>
    <property type="match status" value="1"/>
</dbReference>
<evidence type="ECO:0000313" key="5">
    <source>
        <dbReference type="Proteomes" id="UP000799324"/>
    </source>
</evidence>
<evidence type="ECO:0000313" key="4">
    <source>
        <dbReference type="EMBL" id="KAF2648364.1"/>
    </source>
</evidence>
<proteinExistence type="predicted"/>
<keyword evidence="5" id="KW-1185">Reference proteome</keyword>
<evidence type="ECO:0000256" key="1">
    <source>
        <dbReference type="ARBA" id="ARBA00023242"/>
    </source>
</evidence>
<dbReference type="EMBL" id="MU004542">
    <property type="protein sequence ID" value="KAF2648364.1"/>
    <property type="molecule type" value="Genomic_DNA"/>
</dbReference>
<dbReference type="SUPFAM" id="SSF57701">
    <property type="entry name" value="Zn2/Cys6 DNA-binding domain"/>
    <property type="match status" value="1"/>
</dbReference>